<evidence type="ECO:0000256" key="3">
    <source>
        <dbReference type="ARBA" id="ARBA00023163"/>
    </source>
</evidence>
<evidence type="ECO:0000256" key="4">
    <source>
        <dbReference type="ARBA" id="ARBA00023242"/>
    </source>
</evidence>
<evidence type="ECO:0000313" key="9">
    <source>
        <dbReference type="Proteomes" id="UP001054889"/>
    </source>
</evidence>
<dbReference type="SUPFAM" id="SSF52172">
    <property type="entry name" value="CheY-like"/>
    <property type="match status" value="1"/>
</dbReference>
<dbReference type="PROSITE" id="PS50110">
    <property type="entry name" value="RESPONSE_REGULATORY"/>
    <property type="match status" value="1"/>
</dbReference>
<dbReference type="InterPro" id="IPR045279">
    <property type="entry name" value="ARR-like"/>
</dbReference>
<dbReference type="Gene3D" id="3.40.50.2300">
    <property type="match status" value="2"/>
</dbReference>
<protein>
    <recommendedName>
        <fullName evidence="7">Response regulatory domain-containing protein</fullName>
    </recommendedName>
</protein>
<dbReference type="Proteomes" id="UP001054889">
    <property type="component" value="Unassembled WGS sequence"/>
</dbReference>
<dbReference type="InterPro" id="IPR001789">
    <property type="entry name" value="Sig_transdc_resp-reg_receiver"/>
</dbReference>
<evidence type="ECO:0000313" key="8">
    <source>
        <dbReference type="EMBL" id="GJN21030.1"/>
    </source>
</evidence>
<feature type="region of interest" description="Disordered" evidence="6">
    <location>
        <begin position="133"/>
        <end position="173"/>
    </location>
</feature>
<reference evidence="8" key="1">
    <citation type="journal article" date="2018" name="DNA Res.">
        <title>Multiple hybrid de novo genome assembly of finger millet, an orphan allotetraploid crop.</title>
        <authorList>
            <person name="Hatakeyama M."/>
            <person name="Aluri S."/>
            <person name="Balachadran M.T."/>
            <person name="Sivarajan S.R."/>
            <person name="Patrignani A."/>
            <person name="Gruter S."/>
            <person name="Poveda L."/>
            <person name="Shimizu-Inatsugi R."/>
            <person name="Baeten J."/>
            <person name="Francoijs K.J."/>
            <person name="Nataraja K.N."/>
            <person name="Reddy Y.A.N."/>
            <person name="Phadnis S."/>
            <person name="Ravikumar R.L."/>
            <person name="Schlapbach R."/>
            <person name="Sreeman S.M."/>
            <person name="Shimizu K.K."/>
        </authorList>
    </citation>
    <scope>NUCLEOTIDE SEQUENCE</scope>
</reference>
<dbReference type="InterPro" id="IPR009057">
    <property type="entry name" value="Homeodomain-like_sf"/>
</dbReference>
<sequence length="435" mass="47335">MDVDSFLAGLRVLAVDDDNVCLKILEMQLRHCKYNVTAVTHAETALEMLRARKDGDQFDLVIHAGYGRLQAPRARGPRDGYPMLSANEEMETMMKGIKHGACDYLVKPVHLNRLKNIWLHVVKKSKNDLRNYIGGGAENDAPKTVKYSRKNKMDGHGPEEHGENTYSSTQKRQRIQWSGAVPKKIWELMNVGGISREHVASHLQKYRHGLKRLSLATQKQSNPDWNYISMNELDGSPSALGMHSLLHSHQSIQPMSSQRSLAIPMIRPAGHGGNLLAVQDVSKLTSSGNSYGNTSNGGLSSCGPLFPSPSGNSSGPVTTIGNEFQNQMATHIRTSAPVESFSEQIIPFNLGSNANSTSVPNDNSTLFTASSIRSALPNIQIGNSDMHAQMLNGVGGSGKILENDGPVHQQAVGDLMETSEAQNQMSGDLDGFVAD</sequence>
<evidence type="ECO:0000259" key="7">
    <source>
        <dbReference type="PROSITE" id="PS50110"/>
    </source>
</evidence>
<evidence type="ECO:0000256" key="5">
    <source>
        <dbReference type="PROSITE-ProRule" id="PRU00169"/>
    </source>
</evidence>
<keyword evidence="2" id="KW-0805">Transcription regulation</keyword>
<dbReference type="GO" id="GO:0003677">
    <property type="term" value="F:DNA binding"/>
    <property type="evidence" value="ECO:0007669"/>
    <property type="project" value="InterPro"/>
</dbReference>
<dbReference type="AlphaFoldDB" id="A0AAV5EF12"/>
<dbReference type="PANTHER" id="PTHR43874">
    <property type="entry name" value="TWO-COMPONENT RESPONSE REGULATOR"/>
    <property type="match status" value="1"/>
</dbReference>
<keyword evidence="1" id="KW-0902">Two-component regulatory system</keyword>
<dbReference type="GO" id="GO:0000160">
    <property type="term" value="P:phosphorelay signal transduction system"/>
    <property type="evidence" value="ECO:0007669"/>
    <property type="project" value="UniProtKB-KW"/>
</dbReference>
<name>A0AAV5EF12_ELECO</name>
<dbReference type="InterPro" id="IPR011006">
    <property type="entry name" value="CheY-like_superfamily"/>
</dbReference>
<gene>
    <name evidence="8" type="primary">gb08475</name>
    <name evidence="8" type="ORF">PR202_gb08475</name>
</gene>
<dbReference type="EMBL" id="BQKI01000075">
    <property type="protein sequence ID" value="GJN21030.1"/>
    <property type="molecule type" value="Genomic_DNA"/>
</dbReference>
<feature type="domain" description="Response regulatory" evidence="7">
    <location>
        <begin position="11"/>
        <end position="122"/>
    </location>
</feature>
<comment type="caution">
    <text evidence="5">Lacks conserved residue(s) required for the propagation of feature annotation.</text>
</comment>
<reference evidence="8" key="2">
    <citation type="submission" date="2021-12" db="EMBL/GenBank/DDBJ databases">
        <title>Resequencing data analysis of finger millet.</title>
        <authorList>
            <person name="Hatakeyama M."/>
            <person name="Aluri S."/>
            <person name="Balachadran M.T."/>
            <person name="Sivarajan S.R."/>
            <person name="Poveda L."/>
            <person name="Shimizu-Inatsugi R."/>
            <person name="Schlapbach R."/>
            <person name="Sreeman S.M."/>
            <person name="Shimizu K.K."/>
        </authorList>
    </citation>
    <scope>NUCLEOTIDE SEQUENCE</scope>
</reference>
<evidence type="ECO:0000256" key="1">
    <source>
        <dbReference type="ARBA" id="ARBA00023012"/>
    </source>
</evidence>
<keyword evidence="4" id="KW-0539">Nucleus</keyword>
<keyword evidence="3" id="KW-0804">Transcription</keyword>
<evidence type="ECO:0000256" key="2">
    <source>
        <dbReference type="ARBA" id="ARBA00023015"/>
    </source>
</evidence>
<evidence type="ECO:0000256" key="6">
    <source>
        <dbReference type="SAM" id="MobiDB-lite"/>
    </source>
</evidence>
<dbReference type="InterPro" id="IPR006447">
    <property type="entry name" value="Myb_dom_plants"/>
</dbReference>
<dbReference type="PANTHER" id="PTHR43874:SF7">
    <property type="entry name" value="TWO-COMPONENT RESPONSE REGULATOR ARR10"/>
    <property type="match status" value="1"/>
</dbReference>
<dbReference type="SMART" id="SM00448">
    <property type="entry name" value="REC"/>
    <property type="match status" value="1"/>
</dbReference>
<keyword evidence="9" id="KW-1185">Reference proteome</keyword>
<dbReference type="GO" id="GO:0009736">
    <property type="term" value="P:cytokinin-activated signaling pathway"/>
    <property type="evidence" value="ECO:0007669"/>
    <property type="project" value="InterPro"/>
</dbReference>
<dbReference type="NCBIfam" id="TIGR01557">
    <property type="entry name" value="myb_SHAQKYF"/>
    <property type="match status" value="1"/>
</dbReference>
<dbReference type="Gene3D" id="1.10.10.60">
    <property type="entry name" value="Homeodomain-like"/>
    <property type="match status" value="1"/>
</dbReference>
<feature type="compositionally biased region" description="Basic and acidic residues" evidence="6">
    <location>
        <begin position="151"/>
        <end position="163"/>
    </location>
</feature>
<dbReference type="Pfam" id="PF00072">
    <property type="entry name" value="Response_reg"/>
    <property type="match status" value="1"/>
</dbReference>
<accession>A0AAV5EF12</accession>
<proteinExistence type="predicted"/>
<organism evidence="8 9">
    <name type="scientific">Eleusine coracana subsp. coracana</name>
    <dbReference type="NCBI Taxonomy" id="191504"/>
    <lineage>
        <taxon>Eukaryota</taxon>
        <taxon>Viridiplantae</taxon>
        <taxon>Streptophyta</taxon>
        <taxon>Embryophyta</taxon>
        <taxon>Tracheophyta</taxon>
        <taxon>Spermatophyta</taxon>
        <taxon>Magnoliopsida</taxon>
        <taxon>Liliopsida</taxon>
        <taxon>Poales</taxon>
        <taxon>Poaceae</taxon>
        <taxon>PACMAD clade</taxon>
        <taxon>Chloridoideae</taxon>
        <taxon>Cynodonteae</taxon>
        <taxon>Eleusininae</taxon>
        <taxon>Eleusine</taxon>
    </lineage>
</organism>
<comment type="caution">
    <text evidence="8">The sequence shown here is derived from an EMBL/GenBank/DDBJ whole genome shotgun (WGS) entry which is preliminary data.</text>
</comment>
<dbReference type="SUPFAM" id="SSF46689">
    <property type="entry name" value="Homeodomain-like"/>
    <property type="match status" value="1"/>
</dbReference>